<protein>
    <submittedName>
        <fullName evidence="1">Uncharacterized protein</fullName>
    </submittedName>
</protein>
<evidence type="ECO:0000313" key="2">
    <source>
        <dbReference type="Proteomes" id="UP000299102"/>
    </source>
</evidence>
<dbReference type="OrthoDB" id="8034187at2759"/>
<comment type="caution">
    <text evidence="1">The sequence shown here is derived from an EMBL/GenBank/DDBJ whole genome shotgun (WGS) entry which is preliminary data.</text>
</comment>
<dbReference type="Proteomes" id="UP000299102">
    <property type="component" value="Unassembled WGS sequence"/>
</dbReference>
<reference evidence="1 2" key="1">
    <citation type="journal article" date="2019" name="Commun. Biol.">
        <title>The bagworm genome reveals a unique fibroin gene that provides high tensile strength.</title>
        <authorList>
            <person name="Kono N."/>
            <person name="Nakamura H."/>
            <person name="Ohtoshi R."/>
            <person name="Tomita M."/>
            <person name="Numata K."/>
            <person name="Arakawa K."/>
        </authorList>
    </citation>
    <scope>NUCLEOTIDE SEQUENCE [LARGE SCALE GENOMIC DNA]</scope>
</reference>
<organism evidence="1 2">
    <name type="scientific">Eumeta variegata</name>
    <name type="common">Bagworm moth</name>
    <name type="synonym">Eumeta japonica</name>
    <dbReference type="NCBI Taxonomy" id="151549"/>
    <lineage>
        <taxon>Eukaryota</taxon>
        <taxon>Metazoa</taxon>
        <taxon>Ecdysozoa</taxon>
        <taxon>Arthropoda</taxon>
        <taxon>Hexapoda</taxon>
        <taxon>Insecta</taxon>
        <taxon>Pterygota</taxon>
        <taxon>Neoptera</taxon>
        <taxon>Endopterygota</taxon>
        <taxon>Lepidoptera</taxon>
        <taxon>Glossata</taxon>
        <taxon>Ditrysia</taxon>
        <taxon>Tineoidea</taxon>
        <taxon>Psychidae</taxon>
        <taxon>Oiketicinae</taxon>
        <taxon>Eumeta</taxon>
    </lineage>
</organism>
<gene>
    <name evidence="1" type="ORF">EVAR_34671_1</name>
</gene>
<proteinExistence type="predicted"/>
<name>A0A4C1VIA4_EUMVA</name>
<evidence type="ECO:0000313" key="1">
    <source>
        <dbReference type="EMBL" id="GBP37634.1"/>
    </source>
</evidence>
<dbReference type="AlphaFoldDB" id="A0A4C1VIA4"/>
<dbReference type="EMBL" id="BGZK01000336">
    <property type="protein sequence ID" value="GBP37634.1"/>
    <property type="molecule type" value="Genomic_DNA"/>
</dbReference>
<sequence>MGINPLDSACREHDVAYSKNRENVHLRNEAYRVLSLKTLKRVFNRDAPMSGRAVALGIASAMAAKAKCGLGIKNKSKIKKKGERSKKLLKLVIDLAKSSMSNGSDSIKSALNSARNVI</sequence>
<keyword evidence="2" id="KW-1185">Reference proteome</keyword>
<accession>A0A4C1VIA4</accession>